<feature type="transmembrane region" description="Helical" evidence="7">
    <location>
        <begin position="96"/>
        <end position="115"/>
    </location>
</feature>
<dbReference type="PANTHER" id="PTHR32322:SF18">
    <property type="entry name" value="S-ADENOSYLMETHIONINE_S-ADENOSYLHOMOCYSTEINE TRANSPORTER"/>
    <property type="match status" value="1"/>
</dbReference>
<dbReference type="OrthoDB" id="34284at2"/>
<evidence type="ECO:0000256" key="4">
    <source>
        <dbReference type="ARBA" id="ARBA00022692"/>
    </source>
</evidence>
<dbReference type="SUPFAM" id="SSF103481">
    <property type="entry name" value="Multidrug resistance efflux transporter EmrE"/>
    <property type="match status" value="2"/>
</dbReference>
<dbReference type="PANTHER" id="PTHR32322">
    <property type="entry name" value="INNER MEMBRANE TRANSPORTER"/>
    <property type="match status" value="1"/>
</dbReference>
<dbReference type="InterPro" id="IPR037185">
    <property type="entry name" value="EmrE-like"/>
</dbReference>
<keyword evidence="3" id="KW-1003">Cell membrane</keyword>
<feature type="transmembrane region" description="Helical" evidence="7">
    <location>
        <begin position="35"/>
        <end position="55"/>
    </location>
</feature>
<feature type="domain" description="EamA" evidence="8">
    <location>
        <begin position="6"/>
        <end position="139"/>
    </location>
</feature>
<dbReference type="EMBL" id="FNJQ01000054">
    <property type="protein sequence ID" value="SDP77379.1"/>
    <property type="molecule type" value="Genomic_DNA"/>
</dbReference>
<proteinExistence type="inferred from homology"/>
<evidence type="ECO:0000256" key="5">
    <source>
        <dbReference type="ARBA" id="ARBA00022989"/>
    </source>
</evidence>
<keyword evidence="6 7" id="KW-0472">Membrane</keyword>
<sequence length="312" mass="34049">MRNLLIGSLLLSLAGSIWGAMFIAVRLTVGVITPVALVWLRYGVALVPLVLIMLYQKTSWKIERKDWKLLLISALTGQTLSIVTQESGTMLTSAQMGSVITAATPAFMVVFGCLILHERFNFSRLLSVVLATAGVLLIVVDPENLQTGSLLGGVCLFVAAITWALMSILVKLLSRYSVFTLTFYSILIAFLVLSPYGIWWLINEANYEALAMPQIWGSVLYVGMISTTAGFVLWSKGLTYMDASIGGLFMFFQPIVGTILGWLLLGEAMTSCFLPGFVLIAVGVVLAMRGGNTTAAEKLQRSRKEDVPRCFQ</sequence>
<organism evidence="9 10">
    <name type="scientific">Selenomonas ruminantium</name>
    <dbReference type="NCBI Taxonomy" id="971"/>
    <lineage>
        <taxon>Bacteria</taxon>
        <taxon>Bacillati</taxon>
        <taxon>Bacillota</taxon>
        <taxon>Negativicutes</taxon>
        <taxon>Selenomonadales</taxon>
        <taxon>Selenomonadaceae</taxon>
        <taxon>Selenomonas</taxon>
    </lineage>
</organism>
<gene>
    <name evidence="9" type="ORF">SAMN05216366_1545</name>
</gene>
<protein>
    <submittedName>
        <fullName evidence="9">EamA domain-containing membrane protein RarD</fullName>
    </submittedName>
</protein>
<feature type="transmembrane region" description="Helical" evidence="7">
    <location>
        <begin position="268"/>
        <end position="288"/>
    </location>
</feature>
<dbReference type="RefSeq" id="WP_074573594.1">
    <property type="nucleotide sequence ID" value="NZ_FNJQ01000054.1"/>
</dbReference>
<evidence type="ECO:0000313" key="10">
    <source>
        <dbReference type="Proteomes" id="UP000182412"/>
    </source>
</evidence>
<dbReference type="InterPro" id="IPR050638">
    <property type="entry name" value="AA-Vitamin_Transporters"/>
</dbReference>
<feature type="transmembrane region" description="Helical" evidence="7">
    <location>
        <begin position="181"/>
        <end position="202"/>
    </location>
</feature>
<evidence type="ECO:0000256" key="6">
    <source>
        <dbReference type="ARBA" id="ARBA00023136"/>
    </source>
</evidence>
<dbReference type="InterPro" id="IPR000620">
    <property type="entry name" value="EamA_dom"/>
</dbReference>
<evidence type="ECO:0000259" key="8">
    <source>
        <dbReference type="Pfam" id="PF00892"/>
    </source>
</evidence>
<feature type="transmembrane region" description="Helical" evidence="7">
    <location>
        <begin position="67"/>
        <end position="84"/>
    </location>
</feature>
<accession>A0A1H0VFM4</accession>
<evidence type="ECO:0000256" key="2">
    <source>
        <dbReference type="ARBA" id="ARBA00007362"/>
    </source>
</evidence>
<keyword evidence="5 7" id="KW-1133">Transmembrane helix</keyword>
<keyword evidence="4 7" id="KW-0812">Transmembrane</keyword>
<evidence type="ECO:0000256" key="1">
    <source>
        <dbReference type="ARBA" id="ARBA00004651"/>
    </source>
</evidence>
<name>A0A1H0VFM4_SELRU</name>
<feature type="domain" description="EamA" evidence="8">
    <location>
        <begin position="152"/>
        <end position="288"/>
    </location>
</feature>
<dbReference type="Pfam" id="PF00892">
    <property type="entry name" value="EamA"/>
    <property type="match status" value="2"/>
</dbReference>
<dbReference type="GO" id="GO:0005886">
    <property type="term" value="C:plasma membrane"/>
    <property type="evidence" value="ECO:0007669"/>
    <property type="project" value="UniProtKB-SubCell"/>
</dbReference>
<comment type="similarity">
    <text evidence="2">Belongs to the EamA transporter family.</text>
</comment>
<dbReference type="AlphaFoldDB" id="A0A1H0VFM4"/>
<evidence type="ECO:0000256" key="7">
    <source>
        <dbReference type="SAM" id="Phobius"/>
    </source>
</evidence>
<feature type="transmembrane region" description="Helical" evidence="7">
    <location>
        <begin position="146"/>
        <end position="169"/>
    </location>
</feature>
<comment type="subcellular location">
    <subcellularLocation>
        <location evidence="1">Cell membrane</location>
        <topology evidence="1">Multi-pass membrane protein</topology>
    </subcellularLocation>
</comment>
<dbReference type="Proteomes" id="UP000182412">
    <property type="component" value="Unassembled WGS sequence"/>
</dbReference>
<reference evidence="9 10" key="1">
    <citation type="submission" date="2016-10" db="EMBL/GenBank/DDBJ databases">
        <authorList>
            <person name="de Groot N.N."/>
        </authorList>
    </citation>
    <scope>NUCLEOTIDE SEQUENCE [LARGE SCALE GENOMIC DNA]</scope>
    <source>
        <strain evidence="9 10">S137</strain>
    </source>
</reference>
<feature type="transmembrane region" description="Helical" evidence="7">
    <location>
        <begin position="245"/>
        <end position="262"/>
    </location>
</feature>
<feature type="transmembrane region" description="Helical" evidence="7">
    <location>
        <begin position="214"/>
        <end position="233"/>
    </location>
</feature>
<evidence type="ECO:0000313" key="9">
    <source>
        <dbReference type="EMBL" id="SDP77379.1"/>
    </source>
</evidence>
<feature type="transmembrane region" description="Helical" evidence="7">
    <location>
        <begin position="122"/>
        <end position="140"/>
    </location>
</feature>
<evidence type="ECO:0000256" key="3">
    <source>
        <dbReference type="ARBA" id="ARBA00022475"/>
    </source>
</evidence>